<evidence type="ECO:0000256" key="5">
    <source>
        <dbReference type="ARBA" id="ARBA00022491"/>
    </source>
</evidence>
<evidence type="ECO:0000256" key="9">
    <source>
        <dbReference type="ARBA" id="ARBA00022853"/>
    </source>
</evidence>
<dbReference type="AlphaFoldDB" id="A0A816NMG7"/>
<evidence type="ECO:0000256" key="2">
    <source>
        <dbReference type="ARBA" id="ARBA00004123"/>
    </source>
</evidence>
<keyword evidence="6" id="KW-0479">Metal-binding</keyword>
<proteinExistence type="inferred from homology"/>
<dbReference type="GO" id="GO:0046872">
    <property type="term" value="F:metal ion binding"/>
    <property type="evidence" value="ECO:0007669"/>
    <property type="project" value="UniProtKB-KW"/>
</dbReference>
<dbReference type="EMBL" id="HG994363">
    <property type="protein sequence ID" value="CAF2036804.1"/>
    <property type="molecule type" value="Genomic_DNA"/>
</dbReference>
<evidence type="ECO:0000256" key="10">
    <source>
        <dbReference type="ARBA" id="ARBA00023015"/>
    </source>
</evidence>
<comment type="catalytic activity">
    <reaction evidence="13">
        <text>N(6)-acetyl-L-lysyl-[histone] + H2O = L-lysyl-[histone] + acetate</text>
        <dbReference type="Rhea" id="RHEA:58196"/>
        <dbReference type="Rhea" id="RHEA-COMP:9845"/>
        <dbReference type="Rhea" id="RHEA-COMP:11338"/>
        <dbReference type="ChEBI" id="CHEBI:15377"/>
        <dbReference type="ChEBI" id="CHEBI:29969"/>
        <dbReference type="ChEBI" id="CHEBI:30089"/>
        <dbReference type="ChEBI" id="CHEBI:61930"/>
        <dbReference type="EC" id="3.5.1.98"/>
    </reaction>
    <physiologicalReaction direction="left-to-right" evidence="13">
        <dbReference type="Rhea" id="RHEA:58197"/>
    </physiologicalReaction>
</comment>
<accession>A0A816NMG7</accession>
<organism evidence="15">
    <name type="scientific">Brassica napus</name>
    <name type="common">Rape</name>
    <dbReference type="NCBI Taxonomy" id="3708"/>
    <lineage>
        <taxon>Eukaryota</taxon>
        <taxon>Viridiplantae</taxon>
        <taxon>Streptophyta</taxon>
        <taxon>Embryophyta</taxon>
        <taxon>Tracheophyta</taxon>
        <taxon>Spermatophyta</taxon>
        <taxon>Magnoliopsida</taxon>
        <taxon>eudicotyledons</taxon>
        <taxon>Gunneridae</taxon>
        <taxon>Pentapetalae</taxon>
        <taxon>rosids</taxon>
        <taxon>malvids</taxon>
        <taxon>Brassicales</taxon>
        <taxon>Brassicaceae</taxon>
        <taxon>Brassiceae</taxon>
        <taxon>Brassica</taxon>
    </lineage>
</organism>
<keyword evidence="11" id="KW-0804">Transcription</keyword>
<dbReference type="Gene3D" id="3.40.800.20">
    <property type="entry name" value="Histone deacetylase domain"/>
    <property type="match status" value="1"/>
</dbReference>
<keyword evidence="12" id="KW-0539">Nucleus</keyword>
<evidence type="ECO:0000256" key="1">
    <source>
        <dbReference type="ARBA" id="ARBA00001947"/>
    </source>
</evidence>
<dbReference type="PANTHER" id="PTHR10625">
    <property type="entry name" value="HISTONE DEACETYLASE HDAC1-RELATED"/>
    <property type="match status" value="1"/>
</dbReference>
<dbReference type="FunFam" id="3.40.800.20:FF:000014">
    <property type="entry name" value="Histone deacetylase 15"/>
    <property type="match status" value="1"/>
</dbReference>
<evidence type="ECO:0000256" key="13">
    <source>
        <dbReference type="ARBA" id="ARBA00049416"/>
    </source>
</evidence>
<dbReference type="GO" id="GO:0005634">
    <property type="term" value="C:nucleus"/>
    <property type="evidence" value="ECO:0007669"/>
    <property type="project" value="UniProtKB-SubCell"/>
</dbReference>
<keyword evidence="8" id="KW-0862">Zinc</keyword>
<evidence type="ECO:0000256" key="3">
    <source>
        <dbReference type="ARBA" id="ARBA00007738"/>
    </source>
</evidence>
<protein>
    <recommendedName>
        <fullName evidence="4">histone deacetylase</fullName>
        <ecNumber evidence="4">3.5.1.98</ecNumber>
    </recommendedName>
</protein>
<keyword evidence="10" id="KW-0805">Transcription regulation</keyword>
<evidence type="ECO:0000256" key="7">
    <source>
        <dbReference type="ARBA" id="ARBA00022801"/>
    </source>
</evidence>
<evidence type="ECO:0000256" key="12">
    <source>
        <dbReference type="ARBA" id="ARBA00023242"/>
    </source>
</evidence>
<evidence type="ECO:0000259" key="14">
    <source>
        <dbReference type="Pfam" id="PF00850"/>
    </source>
</evidence>
<name>A0A816NMG7_BRANA</name>
<evidence type="ECO:0000256" key="11">
    <source>
        <dbReference type="ARBA" id="ARBA00023163"/>
    </source>
</evidence>
<evidence type="ECO:0000256" key="8">
    <source>
        <dbReference type="ARBA" id="ARBA00022833"/>
    </source>
</evidence>
<dbReference type="InterPro" id="IPR023801">
    <property type="entry name" value="His_deacetylse_dom"/>
</dbReference>
<gene>
    <name evidence="15" type="ORF">DARMORV10_A09P07210.1</name>
</gene>
<dbReference type="GO" id="GO:0050793">
    <property type="term" value="P:regulation of developmental process"/>
    <property type="evidence" value="ECO:0007669"/>
    <property type="project" value="UniProtKB-ARBA"/>
</dbReference>
<dbReference type="EC" id="3.5.1.98" evidence="4"/>
<keyword evidence="7" id="KW-0378">Hydrolase</keyword>
<comment type="cofactor">
    <cofactor evidence="1">
        <name>Zn(2+)</name>
        <dbReference type="ChEBI" id="CHEBI:29105"/>
    </cofactor>
</comment>
<feature type="non-terminal residue" evidence="15">
    <location>
        <position position="684"/>
    </location>
</feature>
<dbReference type="InterPro" id="IPR023696">
    <property type="entry name" value="Ureohydrolase_dom_sf"/>
</dbReference>
<reference evidence="15" key="1">
    <citation type="submission" date="2021-01" db="EMBL/GenBank/DDBJ databases">
        <authorList>
            <consortium name="Genoscope - CEA"/>
            <person name="William W."/>
        </authorList>
    </citation>
    <scope>NUCLEOTIDE SEQUENCE</scope>
</reference>
<comment type="subcellular location">
    <subcellularLocation>
        <location evidence="2">Nucleus</location>
    </subcellularLocation>
</comment>
<feature type="domain" description="Histone deacetylase" evidence="14">
    <location>
        <begin position="55"/>
        <end position="354"/>
    </location>
</feature>
<evidence type="ECO:0000256" key="6">
    <source>
        <dbReference type="ARBA" id="ARBA00022723"/>
    </source>
</evidence>
<sequence length="684" mass="75691">SSRPLLDRLKIRLSRLFQMNMPEKPSESNGKVHRKVGLVYDETMCKHDTPDGEAHPERPDRIRVIWDNLQLAGVTQRCVVLGGTKAEDAHLQLVHTKDHVNLVKSSTNKKDYQSDRVASLVNSIYLNGSTSEAAYLAAGSVVEVAEKVAKGELDSGFAIVRPPGHHAEADEAMGFCFFNNVAVAASYLLDERPDLGVKKILVVDWDVHHGNGTQKMFWEDPRVLVFSVHRHEDGGFYPGGDDGSYNMVGEGPGEGFNINVPWEQGRCGDADYLAAWDHILIPVAKEFNPDIILLSAGFDAAIGDPLGGCRVTPYGYSVMLKKLMEFAQGKIVMALEGGYNLDSIAKSSLACVQVLLEDNPIQGSSEAIPFMSTWRVIQAVRKRLCAYWPSLADELPSKLTNQKTPTPIVLTSNSNSEAKDNAHELLDQMSKLNIENHQGDTKVSRSWRSDLSKVDVWYASFGSNMWKPRFLCYIQGGQAAGMKKACVGAMDKTPPKETTWGTFPNRLFFGRESTVTWGEGGSAFLNPLTNLSDQTHMCFYRITLEQFNDVLFQENGMKVDSDTPLFDLAAMQLVQNNGSIPLAKAGWYGNVVCVGKESDIPILTMTLVFLFAFFQLHCFVRFHNNFFFCSCTLSVLEKFTSGEVPLRPPAKAYANTLVMGLVEGGRLSEEEAWAYIDNAASKPL</sequence>
<comment type="similarity">
    <text evidence="3">Belongs to the histone deacetylase family. HD type 2 subfamily.</text>
</comment>
<dbReference type="GO" id="GO:0005737">
    <property type="term" value="C:cytoplasm"/>
    <property type="evidence" value="ECO:0007669"/>
    <property type="project" value="UniProtKB-ARBA"/>
</dbReference>
<dbReference type="InterPro" id="IPR037138">
    <property type="entry name" value="His_deacetylse_dom_sf"/>
</dbReference>
<dbReference type="PRINTS" id="PR01270">
    <property type="entry name" value="HDASUPER"/>
</dbReference>
<dbReference type="InterPro" id="IPR000286">
    <property type="entry name" value="HDACs"/>
</dbReference>
<dbReference type="Pfam" id="PF00850">
    <property type="entry name" value="Hist_deacetyl"/>
    <property type="match status" value="1"/>
</dbReference>
<dbReference type="Proteomes" id="UP001295469">
    <property type="component" value="Chromosome A09"/>
</dbReference>
<dbReference type="PANTHER" id="PTHR10625:SF34">
    <property type="entry name" value="HISTONE DEACETYLASE DOMAIN-CONTAINING PROTEIN"/>
    <property type="match status" value="1"/>
</dbReference>
<keyword evidence="5" id="KW-0678">Repressor</keyword>
<keyword evidence="9" id="KW-0156">Chromatin regulator</keyword>
<dbReference type="SUPFAM" id="SSF52768">
    <property type="entry name" value="Arginase/deacetylase"/>
    <property type="match status" value="1"/>
</dbReference>
<dbReference type="Gene3D" id="3.10.490.10">
    <property type="entry name" value="Gamma-glutamyl cyclotransferase-like"/>
    <property type="match status" value="1"/>
</dbReference>
<dbReference type="GO" id="GO:0141221">
    <property type="term" value="F:histone deacetylase activity, hydrolytic mechanism"/>
    <property type="evidence" value="ECO:0007669"/>
    <property type="project" value="UniProtKB-EC"/>
</dbReference>
<evidence type="ECO:0000256" key="4">
    <source>
        <dbReference type="ARBA" id="ARBA00012111"/>
    </source>
</evidence>
<evidence type="ECO:0000313" key="15">
    <source>
        <dbReference type="EMBL" id="CAF2036804.1"/>
    </source>
</evidence>